<dbReference type="Gene3D" id="2.30.30.140">
    <property type="match status" value="1"/>
</dbReference>
<evidence type="ECO:0000313" key="3">
    <source>
        <dbReference type="Proteomes" id="UP000663823"/>
    </source>
</evidence>
<dbReference type="AlphaFoldDB" id="A0A819UM02"/>
<protein>
    <recommendedName>
        <fullName evidence="1">Tudor domain-containing protein</fullName>
    </recommendedName>
</protein>
<dbReference type="SUPFAM" id="SSF63748">
    <property type="entry name" value="Tudor/PWWP/MBT"/>
    <property type="match status" value="1"/>
</dbReference>
<dbReference type="Pfam" id="PF00567">
    <property type="entry name" value="TUDOR"/>
    <property type="match status" value="1"/>
</dbReference>
<name>A0A819UM02_9BILA</name>
<dbReference type="InterPro" id="IPR002999">
    <property type="entry name" value="Tudor"/>
</dbReference>
<feature type="domain" description="Tudor" evidence="1">
    <location>
        <begin position="80"/>
        <end position="152"/>
    </location>
</feature>
<evidence type="ECO:0000259" key="1">
    <source>
        <dbReference type="Pfam" id="PF00567"/>
    </source>
</evidence>
<comment type="caution">
    <text evidence="2">The sequence shown here is derived from an EMBL/GenBank/DDBJ whole genome shotgun (WGS) entry which is preliminary data.</text>
</comment>
<reference evidence="2" key="1">
    <citation type="submission" date="2021-02" db="EMBL/GenBank/DDBJ databases">
        <authorList>
            <person name="Nowell W R."/>
        </authorList>
    </citation>
    <scope>NUCLEOTIDE SEQUENCE</scope>
</reference>
<organism evidence="2 3">
    <name type="scientific">Rotaria sordida</name>
    <dbReference type="NCBI Taxonomy" id="392033"/>
    <lineage>
        <taxon>Eukaryota</taxon>
        <taxon>Metazoa</taxon>
        <taxon>Spiralia</taxon>
        <taxon>Gnathifera</taxon>
        <taxon>Rotifera</taxon>
        <taxon>Eurotatoria</taxon>
        <taxon>Bdelloidea</taxon>
        <taxon>Philodinida</taxon>
        <taxon>Philodinidae</taxon>
        <taxon>Rotaria</taxon>
    </lineage>
</organism>
<dbReference type="Proteomes" id="UP000663823">
    <property type="component" value="Unassembled WGS sequence"/>
</dbReference>
<proteinExistence type="predicted"/>
<accession>A0A819UM02</accession>
<evidence type="ECO:0000313" key="2">
    <source>
        <dbReference type="EMBL" id="CAF4096656.1"/>
    </source>
</evidence>
<sequence length="277" mass="32113">MLAYNLLHETYYNCSKAVLKQVRQKEQTQPIRTNEKTKFLTCKITNCNTNYFDLNIFAFDIVAISGIKGYLKTCEKVHLALNNLSIDDLCIVFNGHHEYFRGKIVSIIENKYDIICIDYGNILQNLTADQLYELPDVEVFHIAPLARRCQLYAVDDLNQSKAIEEIIKTIPSAEYVTISIENEDDKYLFVTLIRENNAIVNKKYRSDDKNIQDKNEVRIIYLYFNLHSGYISYALKKSDNGKHLTLTTDVQPGESTCHDDHTIDYGVLILLPKYFLR</sequence>
<gene>
    <name evidence="2" type="ORF">OTI717_LOCUS33949</name>
</gene>
<dbReference type="EMBL" id="CAJOAX010011603">
    <property type="protein sequence ID" value="CAF4096656.1"/>
    <property type="molecule type" value="Genomic_DNA"/>
</dbReference>